<organism evidence="2 3">
    <name type="scientific">Trichinella nelsoni</name>
    <dbReference type="NCBI Taxonomy" id="6336"/>
    <lineage>
        <taxon>Eukaryota</taxon>
        <taxon>Metazoa</taxon>
        <taxon>Ecdysozoa</taxon>
        <taxon>Nematoda</taxon>
        <taxon>Enoplea</taxon>
        <taxon>Dorylaimia</taxon>
        <taxon>Trichinellida</taxon>
        <taxon>Trichinellidae</taxon>
        <taxon>Trichinella</taxon>
    </lineage>
</organism>
<name>A0A0V0RV05_9BILA</name>
<evidence type="ECO:0000313" key="3">
    <source>
        <dbReference type="Proteomes" id="UP000054630"/>
    </source>
</evidence>
<keyword evidence="3" id="KW-1185">Reference proteome</keyword>
<dbReference type="EMBL" id="JYDL01000075">
    <property type="protein sequence ID" value="KRX18251.1"/>
    <property type="molecule type" value="Genomic_DNA"/>
</dbReference>
<dbReference type="Proteomes" id="UP000054630">
    <property type="component" value="Unassembled WGS sequence"/>
</dbReference>
<dbReference type="AlphaFoldDB" id="A0A0V0RV05"/>
<feature type="region of interest" description="Disordered" evidence="1">
    <location>
        <begin position="49"/>
        <end position="74"/>
    </location>
</feature>
<sequence>MQMVWSLLSTWRAAPPAIERIIETSVGCLRPRLHPAQCSCPWPLSMQGETCPATSASGPRLRGDGRRTDLYPEQ</sequence>
<dbReference type="OrthoDB" id="10432308at2759"/>
<gene>
    <name evidence="2" type="ORF">T07_14096</name>
</gene>
<evidence type="ECO:0000256" key="1">
    <source>
        <dbReference type="SAM" id="MobiDB-lite"/>
    </source>
</evidence>
<accession>A0A0V0RV05</accession>
<feature type="compositionally biased region" description="Basic and acidic residues" evidence="1">
    <location>
        <begin position="61"/>
        <end position="74"/>
    </location>
</feature>
<evidence type="ECO:0000313" key="2">
    <source>
        <dbReference type="EMBL" id="KRX18251.1"/>
    </source>
</evidence>
<proteinExistence type="predicted"/>
<reference evidence="2 3" key="1">
    <citation type="submission" date="2015-01" db="EMBL/GenBank/DDBJ databases">
        <title>Evolution of Trichinella species and genotypes.</title>
        <authorList>
            <person name="Korhonen P.K."/>
            <person name="Edoardo P."/>
            <person name="Giuseppe L.R."/>
            <person name="Gasser R.B."/>
        </authorList>
    </citation>
    <scope>NUCLEOTIDE SEQUENCE [LARGE SCALE GENOMIC DNA]</scope>
    <source>
        <strain evidence="2">ISS37</strain>
    </source>
</reference>
<protein>
    <submittedName>
        <fullName evidence="2">Uncharacterized protein</fullName>
    </submittedName>
</protein>
<comment type="caution">
    <text evidence="2">The sequence shown here is derived from an EMBL/GenBank/DDBJ whole genome shotgun (WGS) entry which is preliminary data.</text>
</comment>